<feature type="transmembrane region" description="Helical" evidence="1">
    <location>
        <begin position="89"/>
        <end position="108"/>
    </location>
</feature>
<evidence type="ECO:0000313" key="2">
    <source>
        <dbReference type="EMBL" id="SMN21115.1"/>
    </source>
</evidence>
<dbReference type="Proteomes" id="UP000196158">
    <property type="component" value="Unassembled WGS sequence"/>
</dbReference>
<keyword evidence="3" id="KW-1185">Reference proteome</keyword>
<evidence type="ECO:0000313" key="3">
    <source>
        <dbReference type="Proteomes" id="UP000196158"/>
    </source>
</evidence>
<keyword evidence="1" id="KW-0472">Membrane</keyword>
<gene>
    <name evidence="2" type="ORF">KASA_0L01419G</name>
</gene>
<keyword evidence="2" id="KW-0436">Ligase</keyword>
<accession>A0A1X7R653</accession>
<feature type="transmembrane region" description="Helical" evidence="1">
    <location>
        <begin position="26"/>
        <end position="45"/>
    </location>
</feature>
<keyword evidence="1" id="KW-1133">Transmembrane helix</keyword>
<evidence type="ECO:0000256" key="1">
    <source>
        <dbReference type="SAM" id="Phobius"/>
    </source>
</evidence>
<proteinExistence type="predicted"/>
<organism evidence="2 3">
    <name type="scientific">Maudiozyma saulgeensis</name>
    <dbReference type="NCBI Taxonomy" id="1789683"/>
    <lineage>
        <taxon>Eukaryota</taxon>
        <taxon>Fungi</taxon>
        <taxon>Dikarya</taxon>
        <taxon>Ascomycota</taxon>
        <taxon>Saccharomycotina</taxon>
        <taxon>Saccharomycetes</taxon>
        <taxon>Saccharomycetales</taxon>
        <taxon>Saccharomycetaceae</taxon>
        <taxon>Maudiozyma</taxon>
    </lineage>
</organism>
<dbReference type="InterPro" id="IPR059142">
    <property type="entry name" value="YGL204C"/>
</dbReference>
<sequence>MNKTQVLSHFQNIYNISRNTISCHKFFTFTTLCDLFILGLLFLCFGRSMFNDIISKPGTSKDRVTIAAELSVMWHLATIIMYMGKSEMWKYAFAFSLFLSGFALLGQLRDPISYVSSKKFFLHQRQVDQDNSRKEII</sequence>
<dbReference type="GO" id="GO:0016874">
    <property type="term" value="F:ligase activity"/>
    <property type="evidence" value="ECO:0007669"/>
    <property type="project" value="UniProtKB-KW"/>
</dbReference>
<reference evidence="2 3" key="1">
    <citation type="submission" date="2017-04" db="EMBL/GenBank/DDBJ databases">
        <authorList>
            <person name="Afonso C.L."/>
            <person name="Miller P.J."/>
            <person name="Scott M.A."/>
            <person name="Spackman E."/>
            <person name="Goraichik I."/>
            <person name="Dimitrov K.M."/>
            <person name="Suarez D.L."/>
            <person name="Swayne D.E."/>
        </authorList>
    </citation>
    <scope>NUCLEOTIDE SEQUENCE [LARGE SCALE GENOMIC DNA]</scope>
</reference>
<dbReference type="OrthoDB" id="4056385at2759"/>
<name>A0A1X7R653_9SACH</name>
<dbReference type="Pfam" id="PF23480">
    <property type="entry name" value="YGL204C"/>
    <property type="match status" value="1"/>
</dbReference>
<dbReference type="AlphaFoldDB" id="A0A1X7R653"/>
<keyword evidence="1" id="KW-0812">Transmembrane</keyword>
<protein>
    <submittedName>
        <fullName evidence="2">Similar to Saccharomyces cerevisiae YOL117W RRI2 Subunit of the COP9 signalosome (CSN) complex that cleaves the ubiquitin-like protein Nedd8 from SCF ubiquitin ligases</fullName>
    </submittedName>
</protein>
<dbReference type="EMBL" id="FXLY01000007">
    <property type="protein sequence ID" value="SMN21115.1"/>
    <property type="molecule type" value="Genomic_DNA"/>
</dbReference>